<keyword evidence="2" id="KW-1185">Reference proteome</keyword>
<organism evidence="1 2">
    <name type="scientific">Thanatephorus cucumeris (strain AG1-IB / isolate 7/3/14)</name>
    <name type="common">Lettuce bottom rot fungus</name>
    <name type="synonym">Rhizoctonia solani</name>
    <dbReference type="NCBI Taxonomy" id="1108050"/>
    <lineage>
        <taxon>Eukaryota</taxon>
        <taxon>Fungi</taxon>
        <taxon>Dikarya</taxon>
        <taxon>Basidiomycota</taxon>
        <taxon>Agaricomycotina</taxon>
        <taxon>Agaricomycetes</taxon>
        <taxon>Cantharellales</taxon>
        <taxon>Ceratobasidiaceae</taxon>
        <taxon>Rhizoctonia</taxon>
        <taxon>Rhizoctonia solani AG-1</taxon>
    </lineage>
</organism>
<gene>
    <name evidence="1" type="ORF">RSOLAG1IB_07046</name>
</gene>
<evidence type="ECO:0000313" key="2">
    <source>
        <dbReference type="Proteomes" id="UP000059188"/>
    </source>
</evidence>
<protein>
    <submittedName>
        <fullName evidence="1">Uncharacterized protein</fullName>
    </submittedName>
</protein>
<evidence type="ECO:0000313" key="1">
    <source>
        <dbReference type="EMBL" id="CEL54443.1"/>
    </source>
</evidence>
<dbReference type="AlphaFoldDB" id="A0A0B7FE35"/>
<dbReference type="Proteomes" id="UP000059188">
    <property type="component" value="Unassembled WGS sequence"/>
</dbReference>
<dbReference type="EMBL" id="LN679116">
    <property type="protein sequence ID" value="CEL54443.1"/>
    <property type="molecule type" value="Genomic_DNA"/>
</dbReference>
<accession>A0A0B7FE35</accession>
<reference evidence="1 2" key="1">
    <citation type="submission" date="2014-11" db="EMBL/GenBank/DDBJ databases">
        <authorList>
            <person name="Wibberg Daniel"/>
        </authorList>
    </citation>
    <scope>NUCLEOTIDE SEQUENCE [LARGE SCALE GENOMIC DNA]</scope>
    <source>
        <strain evidence="1">Rhizoctonia solani AG1-IB 7/3/14</strain>
    </source>
</reference>
<sequence length="101" mass="10882">MLKEATFLTRKKRATLNVTPTNTANSCAAVVLRKPPHGVAAAGSKAFQCSNYLPFTPVILWVSSTSDCDHLSSSQPCRSTPCPSRLPPRLPPSIYIAALKQ</sequence>
<name>A0A0B7FE35_THACB</name>
<proteinExistence type="predicted"/>